<evidence type="ECO:0000313" key="2">
    <source>
        <dbReference type="EMBL" id="MFM0521837.1"/>
    </source>
</evidence>
<comment type="caution">
    <text evidence="2">The sequence shown here is derived from an EMBL/GenBank/DDBJ whole genome shotgun (WGS) entry which is preliminary data.</text>
</comment>
<sequence>MWDRCADPFIDRYRLSRRQALQLQCTAEHLHAQIDGGENCPQNIVAACRTCNARRHYRKAIRNSNEHRAHVQRCVSRGKWHAKWVFDYLALTTVCQQAAEAKTPTA</sequence>
<dbReference type="InterPro" id="IPR002711">
    <property type="entry name" value="HNH"/>
</dbReference>
<protein>
    <submittedName>
        <fullName evidence="2">HNH endonuclease</fullName>
    </submittedName>
</protein>
<dbReference type="Proteomes" id="UP001629462">
    <property type="component" value="Unassembled WGS sequence"/>
</dbReference>
<reference evidence="2 3" key="1">
    <citation type="journal article" date="2024" name="Chem. Sci.">
        <title>Discovery of megapolipeptins by genome mining of a Burkholderiales bacteria collection.</title>
        <authorList>
            <person name="Paulo B.S."/>
            <person name="Recchia M.J.J."/>
            <person name="Lee S."/>
            <person name="Fergusson C.H."/>
            <person name="Romanowski S.B."/>
            <person name="Hernandez A."/>
            <person name="Krull N."/>
            <person name="Liu D.Y."/>
            <person name="Cavanagh H."/>
            <person name="Bos A."/>
            <person name="Gray C.A."/>
            <person name="Murphy B.T."/>
            <person name="Linington R.G."/>
            <person name="Eustaquio A.S."/>
        </authorList>
    </citation>
    <scope>NUCLEOTIDE SEQUENCE [LARGE SCALE GENOMIC DNA]</scope>
    <source>
        <strain evidence="2 3">RL17-374-BIF-D</strain>
    </source>
</reference>
<organism evidence="2 3">
    <name type="scientific">Caballeronia jiangsuensis</name>
    <dbReference type="NCBI Taxonomy" id="1458357"/>
    <lineage>
        <taxon>Bacteria</taxon>
        <taxon>Pseudomonadati</taxon>
        <taxon>Pseudomonadota</taxon>
        <taxon>Betaproteobacteria</taxon>
        <taxon>Burkholderiales</taxon>
        <taxon>Burkholderiaceae</taxon>
        <taxon>Caballeronia</taxon>
    </lineage>
</organism>
<name>A0ABW9CUU8_9BURK</name>
<dbReference type="GO" id="GO:0004519">
    <property type="term" value="F:endonuclease activity"/>
    <property type="evidence" value="ECO:0007669"/>
    <property type="project" value="UniProtKB-KW"/>
</dbReference>
<evidence type="ECO:0000259" key="1">
    <source>
        <dbReference type="Pfam" id="PF01844"/>
    </source>
</evidence>
<feature type="domain" description="HNH" evidence="1">
    <location>
        <begin position="4"/>
        <end position="58"/>
    </location>
</feature>
<keyword evidence="2" id="KW-0255">Endonuclease</keyword>
<evidence type="ECO:0000313" key="3">
    <source>
        <dbReference type="Proteomes" id="UP001629462"/>
    </source>
</evidence>
<keyword evidence="2" id="KW-0378">Hydrolase</keyword>
<keyword evidence="3" id="KW-1185">Reference proteome</keyword>
<dbReference type="Gene3D" id="1.10.30.50">
    <property type="match status" value="1"/>
</dbReference>
<accession>A0ABW9CUU8</accession>
<gene>
    <name evidence="2" type="ORF">PQR08_30900</name>
</gene>
<proteinExistence type="predicted"/>
<keyword evidence="2" id="KW-0540">Nuclease</keyword>
<dbReference type="EMBL" id="JAQQDB010000040">
    <property type="protein sequence ID" value="MFM0521837.1"/>
    <property type="molecule type" value="Genomic_DNA"/>
</dbReference>
<dbReference type="Pfam" id="PF01844">
    <property type="entry name" value="HNH"/>
    <property type="match status" value="1"/>
</dbReference>